<dbReference type="InterPro" id="IPR013249">
    <property type="entry name" value="RNA_pol_sigma70_r4_t2"/>
</dbReference>
<dbReference type="InterPro" id="IPR007627">
    <property type="entry name" value="RNA_pol_sigma70_r2"/>
</dbReference>
<evidence type="ECO:0000259" key="6">
    <source>
        <dbReference type="Pfam" id="PF04542"/>
    </source>
</evidence>
<dbReference type="PANTHER" id="PTHR43133">
    <property type="entry name" value="RNA POLYMERASE ECF-TYPE SIGMA FACTO"/>
    <property type="match status" value="1"/>
</dbReference>
<dbReference type="InterPro" id="IPR036388">
    <property type="entry name" value="WH-like_DNA-bd_sf"/>
</dbReference>
<dbReference type="EMBL" id="CP018477">
    <property type="protein sequence ID" value="ASV74373.1"/>
    <property type="molecule type" value="Genomic_DNA"/>
</dbReference>
<dbReference type="OrthoDB" id="9784272at2"/>
<feature type="domain" description="RNA polymerase sigma-70 region 2" evidence="6">
    <location>
        <begin position="11"/>
        <end position="79"/>
    </location>
</feature>
<keyword evidence="3" id="KW-0731">Sigma factor</keyword>
<comment type="similarity">
    <text evidence="1">Belongs to the sigma-70 factor family. ECF subfamily.</text>
</comment>
<protein>
    <submittedName>
        <fullName evidence="8">Uncharacterized protein</fullName>
    </submittedName>
</protein>
<gene>
    <name evidence="8" type="ORF">THTE_1771</name>
</gene>
<keyword evidence="9" id="KW-1185">Reference proteome</keyword>
<sequence length="205" mass="23793">MTDGAEVLNVFMRCRPGLERFARTAFPRLAHDVDDLLQEIWLELQTKVVSSDFQAPRNCETWLRMLVRSRAIDRLRSMERQVFLSLTNTRGDASKSRERVELEDNGPSPATHAVEQERRRRQGLLLSDVLVEFCRWCEERPQRLAIKEAYERSLHGQSPAQIAAAMGVPPASVHQWLHQAREWVRQRVAERDVERSVFLTLYAGQ</sequence>
<evidence type="ECO:0000256" key="2">
    <source>
        <dbReference type="ARBA" id="ARBA00023015"/>
    </source>
</evidence>
<feature type="domain" description="RNA polymerase sigma factor 70 region 4 type 2" evidence="7">
    <location>
        <begin position="152"/>
        <end position="182"/>
    </location>
</feature>
<keyword evidence="4" id="KW-0804">Transcription</keyword>
<dbReference type="SUPFAM" id="SSF88659">
    <property type="entry name" value="Sigma3 and sigma4 domains of RNA polymerase sigma factors"/>
    <property type="match status" value="1"/>
</dbReference>
<evidence type="ECO:0000256" key="4">
    <source>
        <dbReference type="ARBA" id="ARBA00023163"/>
    </source>
</evidence>
<dbReference type="KEGG" id="ttf:THTE_1771"/>
<dbReference type="GO" id="GO:0016987">
    <property type="term" value="F:sigma factor activity"/>
    <property type="evidence" value="ECO:0007669"/>
    <property type="project" value="UniProtKB-KW"/>
</dbReference>
<dbReference type="Pfam" id="PF08281">
    <property type="entry name" value="Sigma70_r4_2"/>
    <property type="match status" value="1"/>
</dbReference>
<dbReference type="Gene3D" id="1.10.10.10">
    <property type="entry name" value="Winged helix-like DNA-binding domain superfamily/Winged helix DNA-binding domain"/>
    <property type="match status" value="1"/>
</dbReference>
<evidence type="ECO:0000256" key="5">
    <source>
        <dbReference type="SAM" id="MobiDB-lite"/>
    </source>
</evidence>
<dbReference type="InterPro" id="IPR013324">
    <property type="entry name" value="RNA_pol_sigma_r3/r4-like"/>
</dbReference>
<dbReference type="InterPro" id="IPR013325">
    <property type="entry name" value="RNA_pol_sigma_r2"/>
</dbReference>
<evidence type="ECO:0000256" key="1">
    <source>
        <dbReference type="ARBA" id="ARBA00010641"/>
    </source>
</evidence>
<keyword evidence="2" id="KW-0805">Transcription regulation</keyword>
<evidence type="ECO:0000313" key="8">
    <source>
        <dbReference type="EMBL" id="ASV74373.1"/>
    </source>
</evidence>
<dbReference type="Pfam" id="PF04542">
    <property type="entry name" value="Sigma70_r2"/>
    <property type="match status" value="1"/>
</dbReference>
<dbReference type="RefSeq" id="WP_095414717.1">
    <property type="nucleotide sequence ID" value="NZ_CP018477.1"/>
</dbReference>
<evidence type="ECO:0000256" key="3">
    <source>
        <dbReference type="ARBA" id="ARBA00023082"/>
    </source>
</evidence>
<dbReference type="NCBIfam" id="TIGR02937">
    <property type="entry name" value="sigma70-ECF"/>
    <property type="match status" value="1"/>
</dbReference>
<dbReference type="InterPro" id="IPR014284">
    <property type="entry name" value="RNA_pol_sigma-70_dom"/>
</dbReference>
<organism evidence="8 9">
    <name type="scientific">Thermogutta terrifontis</name>
    <dbReference type="NCBI Taxonomy" id="1331910"/>
    <lineage>
        <taxon>Bacteria</taxon>
        <taxon>Pseudomonadati</taxon>
        <taxon>Planctomycetota</taxon>
        <taxon>Planctomycetia</taxon>
        <taxon>Pirellulales</taxon>
        <taxon>Thermoguttaceae</taxon>
        <taxon>Thermogutta</taxon>
    </lineage>
</organism>
<evidence type="ECO:0000313" key="9">
    <source>
        <dbReference type="Proteomes" id="UP000215086"/>
    </source>
</evidence>
<dbReference type="GO" id="GO:0006352">
    <property type="term" value="P:DNA-templated transcription initiation"/>
    <property type="evidence" value="ECO:0007669"/>
    <property type="project" value="InterPro"/>
</dbReference>
<dbReference type="GO" id="GO:0003677">
    <property type="term" value="F:DNA binding"/>
    <property type="evidence" value="ECO:0007669"/>
    <property type="project" value="InterPro"/>
</dbReference>
<dbReference type="InterPro" id="IPR039425">
    <property type="entry name" value="RNA_pol_sigma-70-like"/>
</dbReference>
<proteinExistence type="inferred from homology"/>
<dbReference type="PANTHER" id="PTHR43133:SF51">
    <property type="entry name" value="RNA POLYMERASE SIGMA FACTOR"/>
    <property type="match status" value="1"/>
</dbReference>
<dbReference type="Proteomes" id="UP000215086">
    <property type="component" value="Chromosome"/>
</dbReference>
<feature type="region of interest" description="Disordered" evidence="5">
    <location>
        <begin position="94"/>
        <end position="117"/>
    </location>
</feature>
<dbReference type="Gene3D" id="1.10.1740.10">
    <property type="match status" value="1"/>
</dbReference>
<reference evidence="8 9" key="1">
    <citation type="journal article" name="Front. Microbiol.">
        <title>Sugar Metabolism of the First Thermophilic Planctomycete Thermogutta terrifontis: Comparative Genomic and Transcriptomic Approaches.</title>
        <authorList>
            <person name="Elcheninov A.G."/>
            <person name="Menzel P."/>
            <person name="Gudbergsdottir S.R."/>
            <person name="Slesarev A.I."/>
            <person name="Kadnikov V.V."/>
            <person name="Krogh A."/>
            <person name="Bonch-Osmolovskaya E.A."/>
            <person name="Peng X."/>
            <person name="Kublanov I.V."/>
        </authorList>
    </citation>
    <scope>NUCLEOTIDE SEQUENCE [LARGE SCALE GENOMIC DNA]</scope>
    <source>
        <strain evidence="8 9">R1</strain>
    </source>
</reference>
<name>A0A286REK1_9BACT</name>
<evidence type="ECO:0000259" key="7">
    <source>
        <dbReference type="Pfam" id="PF08281"/>
    </source>
</evidence>
<dbReference type="AlphaFoldDB" id="A0A286REK1"/>
<accession>A0A286REK1</accession>
<dbReference type="SUPFAM" id="SSF88946">
    <property type="entry name" value="Sigma2 domain of RNA polymerase sigma factors"/>
    <property type="match status" value="1"/>
</dbReference>